<proteinExistence type="predicted"/>
<dbReference type="EMBL" id="JAFICZ010000001">
    <property type="protein sequence ID" value="MBP1299538.1"/>
    <property type="molecule type" value="Genomic_DNA"/>
</dbReference>
<dbReference type="Proteomes" id="UP000673383">
    <property type="component" value="Unassembled WGS sequence"/>
</dbReference>
<dbReference type="EMBL" id="JBGBZA010000002">
    <property type="protein sequence ID" value="MEY9314902.1"/>
    <property type="molecule type" value="Genomic_DNA"/>
</dbReference>
<comment type="caution">
    <text evidence="1">The sequence shown here is derived from an EMBL/GenBank/DDBJ whole genome shotgun (WGS) entry which is preliminary data.</text>
</comment>
<reference evidence="1" key="1">
    <citation type="submission" date="2021-02" db="EMBL/GenBank/DDBJ databases">
        <title>Genomic Encyclopedia of Type Strains, Phase IV (KMG-V): Genome sequencing to study the core and pangenomes of soil and plant-associated prokaryotes.</title>
        <authorList>
            <person name="Whitman W."/>
        </authorList>
    </citation>
    <scope>NUCLEOTIDE SEQUENCE</scope>
    <source>
        <strain evidence="1">USDA 406</strain>
    </source>
</reference>
<protein>
    <submittedName>
        <fullName evidence="1">Uncharacterized protein</fullName>
    </submittedName>
</protein>
<dbReference type="RefSeq" id="WP_016843174.1">
    <property type="nucleotide sequence ID" value="NZ_JAFICZ010000001.1"/>
</dbReference>
<name>A0A8I1YNQ4_BRAEL</name>
<dbReference type="Proteomes" id="UP001565471">
    <property type="component" value="Unassembled WGS sequence"/>
</dbReference>
<reference evidence="2 4" key="2">
    <citation type="submission" date="2024-07" db="EMBL/GenBank/DDBJ databases">
        <title>Genomic Encyclopedia of Type Strains, Phase V (KMG-V): Genome sequencing to study the core and pangenomes of soil and plant-associated prokaryotes.</title>
        <authorList>
            <person name="Whitman W."/>
        </authorList>
    </citation>
    <scope>NUCLEOTIDE SEQUENCE [LARGE SCALE GENOMIC DNA]</scope>
    <source>
        <strain evidence="2 4">USDA 415</strain>
    </source>
</reference>
<sequence>MQPQATVELAVRDFLIRGCLKVIGHYERLLSTARSEQGGSSIKPGLSESSE</sequence>
<evidence type="ECO:0000313" key="2">
    <source>
        <dbReference type="EMBL" id="MEY9314902.1"/>
    </source>
</evidence>
<accession>A0A8I1YNQ4</accession>
<organism evidence="1 3">
    <name type="scientific">Bradyrhizobium elkanii</name>
    <dbReference type="NCBI Taxonomy" id="29448"/>
    <lineage>
        <taxon>Bacteria</taxon>
        <taxon>Pseudomonadati</taxon>
        <taxon>Pseudomonadota</taxon>
        <taxon>Alphaproteobacteria</taxon>
        <taxon>Hyphomicrobiales</taxon>
        <taxon>Nitrobacteraceae</taxon>
        <taxon>Bradyrhizobium</taxon>
    </lineage>
</organism>
<evidence type="ECO:0000313" key="1">
    <source>
        <dbReference type="EMBL" id="MBP1299538.1"/>
    </source>
</evidence>
<evidence type="ECO:0000313" key="4">
    <source>
        <dbReference type="Proteomes" id="UP001565471"/>
    </source>
</evidence>
<evidence type="ECO:0000313" key="3">
    <source>
        <dbReference type="Proteomes" id="UP000673383"/>
    </source>
</evidence>
<dbReference type="AlphaFoldDB" id="A0A8I1YNQ4"/>
<gene>
    <name evidence="2" type="ORF">ABIF29_001701</name>
    <name evidence="1" type="ORF">JOH49_009291</name>
</gene>
<keyword evidence="4" id="KW-1185">Reference proteome</keyword>